<proteinExistence type="predicted"/>
<dbReference type="Proteomes" id="UP001055286">
    <property type="component" value="Unassembled WGS sequence"/>
</dbReference>
<gene>
    <name evidence="2" type="ORF">MPEAHAMD_5289</name>
</gene>
<keyword evidence="1" id="KW-0732">Signal</keyword>
<evidence type="ECO:0000313" key="2">
    <source>
        <dbReference type="EMBL" id="GJD65103.1"/>
    </source>
</evidence>
<protein>
    <submittedName>
        <fullName evidence="2">Uncharacterized protein</fullName>
    </submittedName>
</protein>
<dbReference type="AlphaFoldDB" id="A0AA37HFV8"/>
<feature type="chain" id="PRO_5041459424" evidence="1">
    <location>
        <begin position="35"/>
        <end position="114"/>
    </location>
</feature>
<keyword evidence="3" id="KW-1185">Reference proteome</keyword>
<sequence>MVDRLSSGAASLRKCVIAAAAALPLIGMQAPAQARDGGAIAAGIIGGLALGGLAAAAAAQPRYAYPAYGSPAYGYPAYGYRRVYYAPARDCWIQRRRARDDFGNVYYRRVRVCG</sequence>
<reference evidence="2" key="1">
    <citation type="journal article" date="2016" name="Front. Microbiol.">
        <title>Genome Sequence of the Piezophilic, Mesophilic Sulfate-Reducing Bacterium Desulfovibrio indicus J2T.</title>
        <authorList>
            <person name="Cao J."/>
            <person name="Maignien L."/>
            <person name="Shao Z."/>
            <person name="Alain K."/>
            <person name="Jebbar M."/>
        </authorList>
    </citation>
    <scope>NUCLEOTIDE SEQUENCE</scope>
    <source>
        <strain evidence="2">JCM 32048</strain>
    </source>
</reference>
<dbReference type="RefSeq" id="WP_238192808.1">
    <property type="nucleotide sequence ID" value="NZ_BPQJ01000034.1"/>
</dbReference>
<organism evidence="2 3">
    <name type="scientific">Methylobacterium frigidaeris</name>
    <dbReference type="NCBI Taxonomy" id="2038277"/>
    <lineage>
        <taxon>Bacteria</taxon>
        <taxon>Pseudomonadati</taxon>
        <taxon>Pseudomonadota</taxon>
        <taxon>Alphaproteobacteria</taxon>
        <taxon>Hyphomicrobiales</taxon>
        <taxon>Methylobacteriaceae</taxon>
        <taxon>Methylobacterium</taxon>
    </lineage>
</organism>
<feature type="signal peptide" evidence="1">
    <location>
        <begin position="1"/>
        <end position="34"/>
    </location>
</feature>
<reference evidence="2" key="2">
    <citation type="submission" date="2021-08" db="EMBL/GenBank/DDBJ databases">
        <authorList>
            <person name="Tani A."/>
            <person name="Ola A."/>
            <person name="Ogura Y."/>
            <person name="Katsura K."/>
            <person name="Hayashi T."/>
        </authorList>
    </citation>
    <scope>NUCLEOTIDE SEQUENCE</scope>
    <source>
        <strain evidence="2">JCM 32048</strain>
    </source>
</reference>
<accession>A0AA37HFV8</accession>
<evidence type="ECO:0000313" key="3">
    <source>
        <dbReference type="Proteomes" id="UP001055286"/>
    </source>
</evidence>
<name>A0AA37HFV8_9HYPH</name>
<evidence type="ECO:0000256" key="1">
    <source>
        <dbReference type="SAM" id="SignalP"/>
    </source>
</evidence>
<dbReference type="EMBL" id="BPQJ01000034">
    <property type="protein sequence ID" value="GJD65103.1"/>
    <property type="molecule type" value="Genomic_DNA"/>
</dbReference>
<comment type="caution">
    <text evidence="2">The sequence shown here is derived from an EMBL/GenBank/DDBJ whole genome shotgun (WGS) entry which is preliminary data.</text>
</comment>